<evidence type="ECO:0000313" key="2">
    <source>
        <dbReference type="RefSeq" id="XP_075082688.1"/>
    </source>
</evidence>
<sequence>MSPTTSLDKYEEGKPVDKSKYQGMIGTLLYLTASYPDIMFSVCRCARFEAAPNESHLTAVKRIIRYFIGTTSHGLWYPRLNNFKLECFSVAVLVGDKDDRKSTSGTYQLLEKSLISWNRKKQGSIALSTNEAEYIAIGQCCAQLFWMMHQLSNYDLSFKTVKLFGDNSSAICLSKNSVHYSRAKHKDIKHHFIRDHVLKGDIELSFFSTENQLADIFTKPPLEDNFQTLRNLLGIITF</sequence>
<gene>
    <name evidence="2" type="primary">LOC142166888</name>
</gene>
<keyword evidence="1" id="KW-1185">Reference proteome</keyword>
<dbReference type="Proteomes" id="UP000790787">
    <property type="component" value="Chromosome 2"/>
</dbReference>
<reference evidence="2" key="2">
    <citation type="submission" date="2025-08" db="UniProtKB">
        <authorList>
            <consortium name="RefSeq"/>
        </authorList>
    </citation>
    <scope>IDENTIFICATION</scope>
    <source>
        <tissue evidence="2">Leaf</tissue>
    </source>
</reference>
<proteinExistence type="predicted"/>
<evidence type="ECO:0000313" key="1">
    <source>
        <dbReference type="Proteomes" id="UP000790787"/>
    </source>
</evidence>
<dbReference type="RefSeq" id="XP_075082688.1">
    <property type="nucleotide sequence ID" value="XM_075226587.1"/>
</dbReference>
<protein>
    <submittedName>
        <fullName evidence="2">Secreted RxLR effector protein 161-like</fullName>
    </submittedName>
</protein>
<name>A0AC58SCK0_TOBAC</name>
<organism evidence="1 2">
    <name type="scientific">Nicotiana tabacum</name>
    <name type="common">Common tobacco</name>
    <dbReference type="NCBI Taxonomy" id="4097"/>
    <lineage>
        <taxon>Eukaryota</taxon>
        <taxon>Viridiplantae</taxon>
        <taxon>Streptophyta</taxon>
        <taxon>Embryophyta</taxon>
        <taxon>Tracheophyta</taxon>
        <taxon>Spermatophyta</taxon>
        <taxon>Magnoliopsida</taxon>
        <taxon>eudicotyledons</taxon>
        <taxon>Gunneridae</taxon>
        <taxon>Pentapetalae</taxon>
        <taxon>asterids</taxon>
        <taxon>lamiids</taxon>
        <taxon>Solanales</taxon>
        <taxon>Solanaceae</taxon>
        <taxon>Nicotianoideae</taxon>
        <taxon>Nicotianeae</taxon>
        <taxon>Nicotiana</taxon>
    </lineage>
</organism>
<accession>A0AC58SCK0</accession>
<reference evidence="1" key="1">
    <citation type="journal article" date="2014" name="Nat. Commun.">
        <title>The tobacco genome sequence and its comparison with those of tomato and potato.</title>
        <authorList>
            <person name="Sierro N."/>
            <person name="Battey J.N."/>
            <person name="Ouadi S."/>
            <person name="Bakaher N."/>
            <person name="Bovet L."/>
            <person name="Willig A."/>
            <person name="Goepfert S."/>
            <person name="Peitsch M.C."/>
            <person name="Ivanov N.V."/>
        </authorList>
    </citation>
    <scope>NUCLEOTIDE SEQUENCE [LARGE SCALE GENOMIC DNA]</scope>
</reference>